<evidence type="ECO:0000313" key="5">
    <source>
        <dbReference type="EMBL" id="SVA32639.1"/>
    </source>
</evidence>
<dbReference type="InterPro" id="IPR008145">
    <property type="entry name" value="GK/Ca_channel_bsu"/>
</dbReference>
<dbReference type="SMART" id="SM00072">
    <property type="entry name" value="GuKc"/>
    <property type="match status" value="1"/>
</dbReference>
<dbReference type="Gene3D" id="3.40.50.300">
    <property type="entry name" value="P-loop containing nucleotide triphosphate hydrolases"/>
    <property type="match status" value="1"/>
</dbReference>
<evidence type="ECO:0000256" key="3">
    <source>
        <dbReference type="ARBA" id="ARBA00022777"/>
    </source>
</evidence>
<name>A0A381UWW7_9ZZZZ</name>
<proteinExistence type="inferred from homology"/>
<dbReference type="Gene3D" id="3.30.63.10">
    <property type="entry name" value="Guanylate Kinase phosphate binding domain"/>
    <property type="match status" value="1"/>
</dbReference>
<keyword evidence="2" id="KW-0808">Transferase</keyword>
<feature type="non-terminal residue" evidence="5">
    <location>
        <position position="1"/>
    </location>
</feature>
<protein>
    <recommendedName>
        <fullName evidence="4">Guanylate kinase-like domain-containing protein</fullName>
    </recommendedName>
</protein>
<dbReference type="CDD" id="cd00071">
    <property type="entry name" value="GMPK"/>
    <property type="match status" value="1"/>
</dbReference>
<organism evidence="5">
    <name type="scientific">marine metagenome</name>
    <dbReference type="NCBI Taxonomy" id="408172"/>
    <lineage>
        <taxon>unclassified sequences</taxon>
        <taxon>metagenomes</taxon>
        <taxon>ecological metagenomes</taxon>
    </lineage>
</organism>
<sequence>VGEDPDTRMPLVVVLSGPGGAGKGTIARALVEGDDRLALSRSWTSRERRVDDVSDAYVFVDRATFEARRDEGGFLEWNEFLGRLYGTPTPDIDDPRDLLLEIDVAGGRQVLERLPEALCLFVDAPDDEELVGRLVGRGESVEQAEARVREATRERGEAEQLGYLRVVNDNLDEAVVRIASLIGEHRRSNG</sequence>
<dbReference type="PANTHER" id="PTHR23117:SF13">
    <property type="entry name" value="GUANYLATE KINASE"/>
    <property type="match status" value="1"/>
</dbReference>
<keyword evidence="3" id="KW-0418">Kinase</keyword>
<dbReference type="Pfam" id="PF00625">
    <property type="entry name" value="Guanylate_kin"/>
    <property type="match status" value="1"/>
</dbReference>
<dbReference type="SUPFAM" id="SSF52540">
    <property type="entry name" value="P-loop containing nucleoside triphosphate hydrolases"/>
    <property type="match status" value="1"/>
</dbReference>
<accession>A0A381UWW7</accession>
<dbReference type="EMBL" id="UINC01007315">
    <property type="protein sequence ID" value="SVA32639.1"/>
    <property type="molecule type" value="Genomic_DNA"/>
</dbReference>
<dbReference type="GO" id="GO:0004385">
    <property type="term" value="F:GMP kinase activity"/>
    <property type="evidence" value="ECO:0007669"/>
    <property type="project" value="TreeGrafter"/>
</dbReference>
<evidence type="ECO:0000256" key="1">
    <source>
        <dbReference type="ARBA" id="ARBA00005790"/>
    </source>
</evidence>
<reference evidence="5" key="1">
    <citation type="submission" date="2018-05" db="EMBL/GenBank/DDBJ databases">
        <authorList>
            <person name="Lanie J.A."/>
            <person name="Ng W.-L."/>
            <person name="Kazmierczak K.M."/>
            <person name="Andrzejewski T.M."/>
            <person name="Davidsen T.M."/>
            <person name="Wayne K.J."/>
            <person name="Tettelin H."/>
            <person name="Glass J.I."/>
            <person name="Rusch D."/>
            <person name="Podicherti R."/>
            <person name="Tsui H.-C.T."/>
            <person name="Winkler M.E."/>
        </authorList>
    </citation>
    <scope>NUCLEOTIDE SEQUENCE</scope>
</reference>
<dbReference type="InterPro" id="IPR027417">
    <property type="entry name" value="P-loop_NTPase"/>
</dbReference>
<dbReference type="GO" id="GO:0005829">
    <property type="term" value="C:cytosol"/>
    <property type="evidence" value="ECO:0007669"/>
    <property type="project" value="TreeGrafter"/>
</dbReference>
<dbReference type="PROSITE" id="PS50052">
    <property type="entry name" value="GUANYLATE_KINASE_2"/>
    <property type="match status" value="1"/>
</dbReference>
<dbReference type="PANTHER" id="PTHR23117">
    <property type="entry name" value="GUANYLATE KINASE-RELATED"/>
    <property type="match status" value="1"/>
</dbReference>
<dbReference type="AlphaFoldDB" id="A0A381UWW7"/>
<comment type="similarity">
    <text evidence="1">Belongs to the guanylate kinase family.</text>
</comment>
<evidence type="ECO:0000256" key="2">
    <source>
        <dbReference type="ARBA" id="ARBA00022679"/>
    </source>
</evidence>
<evidence type="ECO:0000259" key="4">
    <source>
        <dbReference type="PROSITE" id="PS50052"/>
    </source>
</evidence>
<feature type="domain" description="Guanylate kinase-like" evidence="4">
    <location>
        <begin position="10"/>
        <end position="183"/>
    </location>
</feature>
<gene>
    <name evidence="5" type="ORF">METZ01_LOCUS85493</name>
</gene>
<dbReference type="InterPro" id="IPR008144">
    <property type="entry name" value="Guanylate_kin-like_dom"/>
</dbReference>